<dbReference type="Proteomes" id="UP000250434">
    <property type="component" value="Chromosome"/>
</dbReference>
<evidence type="ECO:0000256" key="1">
    <source>
        <dbReference type="ARBA" id="ARBA00001927"/>
    </source>
</evidence>
<keyword evidence="8" id="KW-0812">Transmembrane</keyword>
<proteinExistence type="predicted"/>
<feature type="transmembrane region" description="Helical" evidence="8">
    <location>
        <begin position="28"/>
        <end position="48"/>
    </location>
</feature>
<keyword evidence="10" id="KW-1185">Reference proteome</keyword>
<evidence type="ECO:0000256" key="7">
    <source>
        <dbReference type="ARBA" id="ARBA00023291"/>
    </source>
</evidence>
<keyword evidence="7" id="KW-0003">3Fe-4S</keyword>
<evidence type="ECO:0000256" key="8">
    <source>
        <dbReference type="SAM" id="Phobius"/>
    </source>
</evidence>
<protein>
    <submittedName>
        <fullName evidence="9">Ferredoxin</fullName>
    </submittedName>
</protein>
<evidence type="ECO:0000256" key="5">
    <source>
        <dbReference type="ARBA" id="ARBA00023004"/>
    </source>
</evidence>
<keyword evidence="4" id="KW-0249">Electron transport</keyword>
<organism evidence="9 10">
    <name type="scientific">Amycolatopsis albispora</name>
    <dbReference type="NCBI Taxonomy" id="1804986"/>
    <lineage>
        <taxon>Bacteria</taxon>
        <taxon>Bacillati</taxon>
        <taxon>Actinomycetota</taxon>
        <taxon>Actinomycetes</taxon>
        <taxon>Pseudonocardiales</taxon>
        <taxon>Pseudonocardiaceae</taxon>
        <taxon>Amycolatopsis</taxon>
    </lineage>
</organism>
<comment type="cofactor">
    <cofactor evidence="1">
        <name>[3Fe-4S] cluster</name>
        <dbReference type="ChEBI" id="CHEBI:21137"/>
    </cofactor>
</comment>
<feature type="transmembrane region" description="Helical" evidence="8">
    <location>
        <begin position="102"/>
        <end position="123"/>
    </location>
</feature>
<feature type="transmembrane region" description="Helical" evidence="8">
    <location>
        <begin position="60"/>
        <end position="82"/>
    </location>
</feature>
<dbReference type="GO" id="GO:0051538">
    <property type="term" value="F:3 iron, 4 sulfur cluster binding"/>
    <property type="evidence" value="ECO:0007669"/>
    <property type="project" value="UniProtKB-KW"/>
</dbReference>
<dbReference type="PANTHER" id="PTHR36923">
    <property type="entry name" value="FERREDOXIN"/>
    <property type="match status" value="1"/>
</dbReference>
<dbReference type="GO" id="GO:0046872">
    <property type="term" value="F:metal ion binding"/>
    <property type="evidence" value="ECO:0007669"/>
    <property type="project" value="UniProtKB-KW"/>
</dbReference>
<keyword evidence="3" id="KW-0479">Metal-binding</keyword>
<evidence type="ECO:0000256" key="4">
    <source>
        <dbReference type="ARBA" id="ARBA00022982"/>
    </source>
</evidence>
<dbReference type="KEGG" id="aab:A4R43_36120"/>
<sequence length="274" mass="29598">MPDPLLLQAATSPHDAGVREMAALSARLAYVAMCLTLSWGVLTATGWVRRLSGHHALRGGHQMLASFTIATGITHAAAFPFLDDIDFGMAKILVPFADGGLARHALGILGLELMVAITITAGLHRTVKYLNWLRFHQLAYPAVAMTVVHSWFGAAANGHLSLLWLGGITVLAPALTLSVLRLMPPKHLVRIGLLDAPPVGPSKPGKAVVMRVSVDNQRCRRYGICQQEAPDVFQLREDGRLRYTRNPNAAQNDQAQAAARACPMRAIQLQGVDQ</sequence>
<evidence type="ECO:0000313" key="9">
    <source>
        <dbReference type="EMBL" id="AXB47208.1"/>
    </source>
</evidence>
<dbReference type="Gene3D" id="3.30.70.20">
    <property type="match status" value="1"/>
</dbReference>
<evidence type="ECO:0000313" key="10">
    <source>
        <dbReference type="Proteomes" id="UP000250434"/>
    </source>
</evidence>
<evidence type="ECO:0000256" key="3">
    <source>
        <dbReference type="ARBA" id="ARBA00022723"/>
    </source>
</evidence>
<dbReference type="SUPFAM" id="SSF54862">
    <property type="entry name" value="4Fe-4S ferredoxins"/>
    <property type="match status" value="1"/>
</dbReference>
<dbReference type="AlphaFoldDB" id="A0A344LGN4"/>
<keyword evidence="8" id="KW-1133">Transmembrane helix</keyword>
<keyword evidence="5" id="KW-0408">Iron</keyword>
<keyword evidence="8" id="KW-0472">Membrane</keyword>
<accession>A0A344LGN4</accession>
<keyword evidence="2" id="KW-0813">Transport</keyword>
<evidence type="ECO:0000256" key="6">
    <source>
        <dbReference type="ARBA" id="ARBA00023014"/>
    </source>
</evidence>
<keyword evidence="6" id="KW-0411">Iron-sulfur</keyword>
<dbReference type="PANTHER" id="PTHR36923:SF3">
    <property type="entry name" value="FERREDOXIN"/>
    <property type="match status" value="1"/>
</dbReference>
<dbReference type="EMBL" id="CP015163">
    <property type="protein sequence ID" value="AXB47208.1"/>
    <property type="molecule type" value="Genomic_DNA"/>
</dbReference>
<reference evidence="9 10" key="1">
    <citation type="submission" date="2016-04" db="EMBL/GenBank/DDBJ databases">
        <title>Complete genome sequence and analysis of deep-sea sediment isolate, Amycolatopsis sp. WP1.</title>
        <authorList>
            <person name="Wang H."/>
            <person name="Chen S."/>
            <person name="Wu Q."/>
        </authorList>
    </citation>
    <scope>NUCLEOTIDE SEQUENCE [LARGE SCALE GENOMIC DNA]</scope>
    <source>
        <strain evidence="9 10">WP1</strain>
    </source>
</reference>
<dbReference type="RefSeq" id="WP_162788718.1">
    <property type="nucleotide sequence ID" value="NZ_CP015163.1"/>
</dbReference>
<dbReference type="InterPro" id="IPR051269">
    <property type="entry name" value="Fe-S_cluster_ET"/>
</dbReference>
<name>A0A344LGN4_9PSEU</name>
<feature type="transmembrane region" description="Helical" evidence="8">
    <location>
        <begin position="162"/>
        <end position="180"/>
    </location>
</feature>
<gene>
    <name evidence="9" type="ORF">A4R43_36120</name>
</gene>
<dbReference type="Pfam" id="PF13370">
    <property type="entry name" value="Fer4_13"/>
    <property type="match status" value="1"/>
</dbReference>
<feature type="transmembrane region" description="Helical" evidence="8">
    <location>
        <begin position="135"/>
        <end position="156"/>
    </location>
</feature>
<evidence type="ECO:0000256" key="2">
    <source>
        <dbReference type="ARBA" id="ARBA00022448"/>
    </source>
</evidence>